<dbReference type="InterPro" id="IPR050664">
    <property type="entry name" value="Octanoyltrans_LipM/LipL"/>
</dbReference>
<feature type="site" description="Lowers pKa of active site Cys" evidence="3">
    <location>
        <position position="165"/>
    </location>
</feature>
<dbReference type="PANTHER" id="PTHR43679">
    <property type="entry name" value="OCTANOYLTRANSFERASE LIPM-RELATED"/>
    <property type="match status" value="1"/>
</dbReference>
<comment type="catalytic activity">
    <reaction evidence="3">
        <text>octanoyl-[ACP] + L-lysyl-[protein] = N(6)-octanoyl-L-lysyl-[protein] + holo-[ACP] + H(+)</text>
        <dbReference type="Rhea" id="RHEA:17665"/>
        <dbReference type="Rhea" id="RHEA-COMP:9636"/>
        <dbReference type="Rhea" id="RHEA-COMP:9685"/>
        <dbReference type="Rhea" id="RHEA-COMP:9752"/>
        <dbReference type="Rhea" id="RHEA-COMP:9928"/>
        <dbReference type="ChEBI" id="CHEBI:15378"/>
        <dbReference type="ChEBI" id="CHEBI:29969"/>
        <dbReference type="ChEBI" id="CHEBI:64479"/>
        <dbReference type="ChEBI" id="CHEBI:78463"/>
        <dbReference type="ChEBI" id="CHEBI:78809"/>
        <dbReference type="EC" id="2.3.1.181"/>
    </reaction>
</comment>
<dbReference type="InterPro" id="IPR024898">
    <property type="entry name" value="LipM"/>
</dbReference>
<feature type="domain" description="BPL/LPL catalytic" evidence="4">
    <location>
        <begin position="33"/>
        <end position="248"/>
    </location>
</feature>
<evidence type="ECO:0000256" key="1">
    <source>
        <dbReference type="ARBA" id="ARBA00022679"/>
    </source>
</evidence>
<dbReference type="RefSeq" id="WP_307472963.1">
    <property type="nucleotide sequence ID" value="NZ_JAUSUB010000004.1"/>
</dbReference>
<dbReference type="EMBL" id="JAUSUB010000004">
    <property type="protein sequence ID" value="MDQ0269414.1"/>
    <property type="molecule type" value="Genomic_DNA"/>
</dbReference>
<keyword evidence="5" id="KW-0436">Ligase</keyword>
<feature type="active site" description="Acyl-thioester intermediate" evidence="3">
    <location>
        <position position="150"/>
    </location>
</feature>
<gene>
    <name evidence="3" type="primary">lipM</name>
    <name evidence="5" type="ORF">J2S17_001285</name>
</gene>
<comment type="miscellaneous">
    <text evidence="3">In the reaction, the free carboxyl group of octanoic acid is attached via an amide linkage to the epsilon-amino group of a specific lysine residue of lipoyl domains of lipoate-dependent enzymes. The reaction proceeds via an octanoyl-thioester enzyme intermediate.</text>
</comment>
<dbReference type="Gene3D" id="3.30.930.10">
    <property type="entry name" value="Bira Bifunctional Protein, Domain 2"/>
    <property type="match status" value="1"/>
</dbReference>
<dbReference type="SUPFAM" id="SSF55681">
    <property type="entry name" value="Class II aaRS and biotin synthetases"/>
    <property type="match status" value="1"/>
</dbReference>
<name>A0ABU0ADT9_9BACI</name>
<dbReference type="InterPro" id="IPR004143">
    <property type="entry name" value="BPL_LPL_catalytic"/>
</dbReference>
<comment type="subunit">
    <text evidence="3">Monomer.</text>
</comment>
<comment type="caution">
    <text evidence="5">The sequence shown here is derived from an EMBL/GenBank/DDBJ whole genome shotgun (WGS) entry which is preliminary data.</text>
</comment>
<comment type="similarity">
    <text evidence="3">Belongs to the octanoyltransferase LipM family.</text>
</comment>
<dbReference type="Pfam" id="PF21948">
    <property type="entry name" value="LplA-B_cat"/>
    <property type="match status" value="1"/>
</dbReference>
<dbReference type="CDD" id="cd16443">
    <property type="entry name" value="LplA"/>
    <property type="match status" value="1"/>
</dbReference>
<sequence>MKKEVWRFIDSGMGSPSFNMALDEALLDWNSEGKMPPVIRFYGWNPGTLSIGYFQKAEKEIDLAAVKRHGLGFVRRPTGGRGVLHEQELTYSVIVPEEHPEMPKTVTEAYRVISEGVLKGFHNLGLEAYFAVPRTDEEKDSLKNPRSSVCFDAPSWYELVVEGRKVAGSAQTRQKGVILQHGAILLDIDEDKLFSLFKYSSDRVKERMQRAFKSKAVAINAITCEKVTYDQAKIAFKKGFEEGLNIELVPYELTEEELSYVEKLARERYESDEWNFKR</sequence>
<comment type="function">
    <text evidence="3">Catalyzes the transfer of endogenously produced octanoic acid from octanoyl-acyl-carrier-protein onto the lipoyl domain of GcvH, an intermediate carrier during protein lipoylation.</text>
</comment>
<dbReference type="HAMAP" id="MF_02118">
    <property type="entry name" value="LipM"/>
    <property type="match status" value="1"/>
</dbReference>
<dbReference type="PROSITE" id="PS51733">
    <property type="entry name" value="BPL_LPL_CATALYTIC"/>
    <property type="match status" value="1"/>
</dbReference>
<evidence type="ECO:0000256" key="2">
    <source>
        <dbReference type="ARBA" id="ARBA00023315"/>
    </source>
</evidence>
<evidence type="ECO:0000313" key="6">
    <source>
        <dbReference type="Proteomes" id="UP001238088"/>
    </source>
</evidence>
<proteinExistence type="inferred from homology"/>
<keyword evidence="2 3" id="KW-0012">Acyltransferase</keyword>
<accession>A0ABU0ADT9</accession>
<organism evidence="5 6">
    <name type="scientific">Cytobacillus purgationiresistens</name>
    <dbReference type="NCBI Taxonomy" id="863449"/>
    <lineage>
        <taxon>Bacteria</taxon>
        <taxon>Bacillati</taxon>
        <taxon>Bacillota</taxon>
        <taxon>Bacilli</taxon>
        <taxon>Bacillales</taxon>
        <taxon>Bacillaceae</taxon>
        <taxon>Cytobacillus</taxon>
    </lineage>
</organism>
<dbReference type="PANTHER" id="PTHR43679:SF2">
    <property type="entry name" value="OCTANOYL-[GCVH]:PROTEIN N-OCTANOYLTRANSFERASE"/>
    <property type="match status" value="1"/>
</dbReference>
<dbReference type="GO" id="GO:0016979">
    <property type="term" value="F:lipoate-protein ligase activity"/>
    <property type="evidence" value="ECO:0007669"/>
    <property type="project" value="UniProtKB-EC"/>
</dbReference>
<dbReference type="EC" id="2.3.1.181" evidence="3"/>
<evidence type="ECO:0000259" key="4">
    <source>
        <dbReference type="PROSITE" id="PS51733"/>
    </source>
</evidence>
<keyword evidence="1 3" id="KW-0808">Transferase</keyword>
<reference evidence="5 6" key="1">
    <citation type="submission" date="2023-07" db="EMBL/GenBank/DDBJ databases">
        <title>Genomic Encyclopedia of Type Strains, Phase IV (KMG-IV): sequencing the most valuable type-strain genomes for metagenomic binning, comparative biology and taxonomic classification.</title>
        <authorList>
            <person name="Goeker M."/>
        </authorList>
    </citation>
    <scope>NUCLEOTIDE SEQUENCE [LARGE SCALE GENOMIC DNA]</scope>
    <source>
        <strain evidence="5 6">DSM 23494</strain>
    </source>
</reference>
<comment type="pathway">
    <text evidence="3">Protein modification; protein lipoylation via endogenous pathway; protein N(6)-(lipoyl)lysine from octanoyl-[acyl-carrier-protein].</text>
</comment>
<evidence type="ECO:0000313" key="5">
    <source>
        <dbReference type="EMBL" id="MDQ0269414.1"/>
    </source>
</evidence>
<evidence type="ECO:0000256" key="3">
    <source>
        <dbReference type="HAMAP-Rule" id="MF_02118"/>
    </source>
</evidence>
<protein>
    <recommendedName>
        <fullName evidence="3">Octanoyltransferase LipM</fullName>
        <ecNumber evidence="3">2.3.1.181</ecNumber>
    </recommendedName>
    <alternativeName>
        <fullName evidence="3">Octanoyl-[acyl-carrier-protein]:[GcvH] N-octanoyltransferase</fullName>
    </alternativeName>
</protein>
<keyword evidence="6" id="KW-1185">Reference proteome</keyword>
<dbReference type="InterPro" id="IPR045864">
    <property type="entry name" value="aa-tRNA-synth_II/BPL/LPL"/>
</dbReference>
<dbReference type="Proteomes" id="UP001238088">
    <property type="component" value="Unassembled WGS sequence"/>
</dbReference>